<organism evidence="2 3">
    <name type="scientific">Segetibacter aerophilus</name>
    <dbReference type="NCBI Taxonomy" id="670293"/>
    <lineage>
        <taxon>Bacteria</taxon>
        <taxon>Pseudomonadati</taxon>
        <taxon>Bacteroidota</taxon>
        <taxon>Chitinophagia</taxon>
        <taxon>Chitinophagales</taxon>
        <taxon>Chitinophagaceae</taxon>
        <taxon>Segetibacter</taxon>
    </lineage>
</organism>
<dbReference type="CDD" id="cd02440">
    <property type="entry name" value="AdoMet_MTases"/>
    <property type="match status" value="1"/>
</dbReference>
<evidence type="ECO:0008006" key="4">
    <source>
        <dbReference type="Google" id="ProtNLM"/>
    </source>
</evidence>
<dbReference type="InterPro" id="IPR029063">
    <property type="entry name" value="SAM-dependent_MTases_sf"/>
</dbReference>
<dbReference type="SUPFAM" id="SSF53335">
    <property type="entry name" value="S-adenosyl-L-methionine-dependent methyltransferases"/>
    <property type="match status" value="1"/>
</dbReference>
<dbReference type="Pfam" id="PF13489">
    <property type="entry name" value="Methyltransf_23"/>
    <property type="match status" value="1"/>
</dbReference>
<gene>
    <name evidence="2" type="ORF">SAE01_38770</name>
</gene>
<dbReference type="RefSeq" id="WP_246113286.1">
    <property type="nucleotide sequence ID" value="NZ_BJYT01000020.1"/>
</dbReference>
<protein>
    <recommendedName>
        <fullName evidence="4">Methyltransferase type 11 domain-containing protein</fullName>
    </recommendedName>
</protein>
<dbReference type="Gene3D" id="3.40.50.150">
    <property type="entry name" value="Vaccinia Virus protein VP39"/>
    <property type="match status" value="1"/>
</dbReference>
<feature type="compositionally biased region" description="Polar residues" evidence="1">
    <location>
        <begin position="1"/>
        <end position="20"/>
    </location>
</feature>
<reference evidence="2 3" key="1">
    <citation type="submission" date="2019-07" db="EMBL/GenBank/DDBJ databases">
        <title>Whole genome shotgun sequence of Segetibacter aerophilus NBRC 106135.</title>
        <authorList>
            <person name="Hosoyama A."/>
            <person name="Uohara A."/>
            <person name="Ohji S."/>
            <person name="Ichikawa N."/>
        </authorList>
    </citation>
    <scope>NUCLEOTIDE SEQUENCE [LARGE SCALE GENOMIC DNA]</scope>
    <source>
        <strain evidence="2 3">NBRC 106135</strain>
    </source>
</reference>
<accession>A0A512BHD8</accession>
<dbReference type="EMBL" id="BJYT01000020">
    <property type="protein sequence ID" value="GEO11381.1"/>
    <property type="molecule type" value="Genomic_DNA"/>
</dbReference>
<name>A0A512BHD8_9BACT</name>
<evidence type="ECO:0000256" key="1">
    <source>
        <dbReference type="SAM" id="MobiDB-lite"/>
    </source>
</evidence>
<dbReference type="Proteomes" id="UP000321513">
    <property type="component" value="Unassembled WGS sequence"/>
</dbReference>
<proteinExistence type="predicted"/>
<comment type="caution">
    <text evidence="2">The sequence shown here is derived from an EMBL/GenBank/DDBJ whole genome shotgun (WGS) entry which is preliminary data.</text>
</comment>
<keyword evidence="3" id="KW-1185">Reference proteome</keyword>
<evidence type="ECO:0000313" key="3">
    <source>
        <dbReference type="Proteomes" id="UP000321513"/>
    </source>
</evidence>
<evidence type="ECO:0000313" key="2">
    <source>
        <dbReference type="EMBL" id="GEO11381.1"/>
    </source>
</evidence>
<dbReference type="AlphaFoldDB" id="A0A512BHD8"/>
<feature type="region of interest" description="Disordered" evidence="1">
    <location>
        <begin position="1"/>
        <end position="22"/>
    </location>
</feature>
<sequence>MTKKTTNNNMEEQDISSGSSEAELPAVGKVNFGDLRRLEPLTRSFGYDRGRPIDRYYINKFLTQYSTDIAGHVVEIGDDRYIKRFGGNRVTQSDVLDQDHPDSTPTIIADLANADHIPTDKFDCIIVIQTLQFIYDVHAAVRTLHRILKPGGVVLASLPSLSPICRYDMDRWGDYWRFTSAAVQRIFGDIFGSGNITVEAYGNVLVSTAFLQGMAAEDLTPEELDFKDRDFESLITVRAVEA</sequence>